<keyword evidence="14" id="KW-1185">Reference proteome</keyword>
<dbReference type="GO" id="GO:0005886">
    <property type="term" value="C:plasma membrane"/>
    <property type="evidence" value="ECO:0007669"/>
    <property type="project" value="TreeGrafter"/>
</dbReference>
<proteinExistence type="inferred from homology"/>
<protein>
    <submittedName>
        <fullName evidence="13">DEgenerin Like</fullName>
    </submittedName>
</protein>
<comment type="caution">
    <text evidence="13">The sequence shown here is derived from an EMBL/GenBank/DDBJ whole genome shotgun (WGS) entry which is preliminary data.</text>
</comment>
<dbReference type="Gene3D" id="1.10.287.770">
    <property type="entry name" value="YojJ-like"/>
    <property type="match status" value="1"/>
</dbReference>
<dbReference type="GO" id="GO:0015280">
    <property type="term" value="F:ligand-gated sodium channel activity"/>
    <property type="evidence" value="ECO:0007669"/>
    <property type="project" value="TreeGrafter"/>
</dbReference>
<dbReference type="Proteomes" id="UP000276133">
    <property type="component" value="Unassembled WGS sequence"/>
</dbReference>
<evidence type="ECO:0000256" key="3">
    <source>
        <dbReference type="ARBA" id="ARBA00022461"/>
    </source>
</evidence>
<dbReference type="PANTHER" id="PTHR11690">
    <property type="entry name" value="AMILORIDE-SENSITIVE SODIUM CHANNEL-RELATED"/>
    <property type="match status" value="1"/>
</dbReference>
<keyword evidence="2 11" id="KW-0813">Transport</keyword>
<dbReference type="OrthoDB" id="5874059at2759"/>
<feature type="transmembrane region" description="Helical" evidence="12">
    <location>
        <begin position="47"/>
        <end position="68"/>
    </location>
</feature>
<evidence type="ECO:0000256" key="2">
    <source>
        <dbReference type="ARBA" id="ARBA00022448"/>
    </source>
</evidence>
<keyword evidence="10 11" id="KW-0407">Ion channel</keyword>
<evidence type="ECO:0000256" key="10">
    <source>
        <dbReference type="ARBA" id="ARBA00023303"/>
    </source>
</evidence>
<comment type="similarity">
    <text evidence="11">Belongs to the amiloride-sensitive sodium channel (TC 1.A.6) family.</text>
</comment>
<evidence type="ECO:0000256" key="5">
    <source>
        <dbReference type="ARBA" id="ARBA00022989"/>
    </source>
</evidence>
<reference evidence="13 14" key="1">
    <citation type="journal article" date="2018" name="Sci. Rep.">
        <title>Genomic signatures of local adaptation to the degree of environmental predictability in rotifers.</title>
        <authorList>
            <person name="Franch-Gras L."/>
            <person name="Hahn C."/>
            <person name="Garcia-Roger E.M."/>
            <person name="Carmona M.J."/>
            <person name="Serra M."/>
            <person name="Gomez A."/>
        </authorList>
    </citation>
    <scope>NUCLEOTIDE SEQUENCE [LARGE SCALE GENOMIC DNA]</scope>
    <source>
        <strain evidence="13">HYR1</strain>
    </source>
</reference>
<keyword evidence="4 11" id="KW-0812">Transmembrane</keyword>
<comment type="subcellular location">
    <subcellularLocation>
        <location evidence="1">Membrane</location>
        <topology evidence="1">Multi-pass membrane protein</topology>
    </subcellularLocation>
</comment>
<evidence type="ECO:0000256" key="7">
    <source>
        <dbReference type="ARBA" id="ARBA00023065"/>
    </source>
</evidence>
<dbReference type="Pfam" id="PF00858">
    <property type="entry name" value="ASC"/>
    <property type="match status" value="1"/>
</dbReference>
<dbReference type="AlphaFoldDB" id="A0A3M7QTD1"/>
<evidence type="ECO:0000256" key="1">
    <source>
        <dbReference type="ARBA" id="ARBA00004141"/>
    </source>
</evidence>
<evidence type="ECO:0000313" key="14">
    <source>
        <dbReference type="Proteomes" id="UP000276133"/>
    </source>
</evidence>
<keyword evidence="7 11" id="KW-0406">Ion transport</keyword>
<evidence type="ECO:0000256" key="6">
    <source>
        <dbReference type="ARBA" id="ARBA00023053"/>
    </source>
</evidence>
<dbReference type="InterPro" id="IPR001873">
    <property type="entry name" value="ENaC"/>
</dbReference>
<evidence type="ECO:0000256" key="9">
    <source>
        <dbReference type="ARBA" id="ARBA00023201"/>
    </source>
</evidence>
<dbReference type="EMBL" id="REGN01005149">
    <property type="protein sequence ID" value="RNA14620.1"/>
    <property type="molecule type" value="Genomic_DNA"/>
</dbReference>
<keyword evidence="3 11" id="KW-0894">Sodium channel</keyword>
<keyword evidence="8 12" id="KW-0472">Membrane</keyword>
<evidence type="ECO:0000256" key="8">
    <source>
        <dbReference type="ARBA" id="ARBA00023136"/>
    </source>
</evidence>
<organism evidence="13 14">
    <name type="scientific">Brachionus plicatilis</name>
    <name type="common">Marine rotifer</name>
    <name type="synonym">Brachionus muelleri</name>
    <dbReference type="NCBI Taxonomy" id="10195"/>
    <lineage>
        <taxon>Eukaryota</taxon>
        <taxon>Metazoa</taxon>
        <taxon>Spiralia</taxon>
        <taxon>Gnathifera</taxon>
        <taxon>Rotifera</taxon>
        <taxon>Eurotatoria</taxon>
        <taxon>Monogononta</taxon>
        <taxon>Pseudotrocha</taxon>
        <taxon>Ploima</taxon>
        <taxon>Brachionidae</taxon>
        <taxon>Brachionus</taxon>
    </lineage>
</organism>
<keyword evidence="5 12" id="KW-1133">Transmembrane helix</keyword>
<name>A0A3M7QTD1_BRAPC</name>
<dbReference type="Gene3D" id="2.60.470.10">
    <property type="entry name" value="Acid-sensing ion channels like domains"/>
    <property type="match status" value="1"/>
</dbReference>
<gene>
    <name evidence="13" type="ORF">BpHYR1_047376</name>
</gene>
<evidence type="ECO:0000256" key="12">
    <source>
        <dbReference type="SAM" id="Phobius"/>
    </source>
</evidence>
<keyword evidence="9 11" id="KW-0739">Sodium transport</keyword>
<dbReference type="PANTHER" id="PTHR11690:SF248">
    <property type="entry name" value="PICKPOCKET 17, ISOFORM A"/>
    <property type="match status" value="1"/>
</dbReference>
<evidence type="ECO:0000256" key="11">
    <source>
        <dbReference type="RuleBase" id="RU000679"/>
    </source>
</evidence>
<dbReference type="STRING" id="10195.A0A3M7QTD1"/>
<dbReference type="PRINTS" id="PR01078">
    <property type="entry name" value="AMINACHANNEL"/>
</dbReference>
<evidence type="ECO:0000256" key="4">
    <source>
        <dbReference type="ARBA" id="ARBA00022692"/>
    </source>
</evidence>
<evidence type="ECO:0000313" key="13">
    <source>
        <dbReference type="EMBL" id="RNA14620.1"/>
    </source>
</evidence>
<accession>A0A3M7QTD1</accession>
<sequence>MVSNEINQNKKPTNLSLISNSLKRKCADSTAHGFPRIFDSDLLMIKIIWSIIFSIGIFGAITMIFISIRTYYSYPYSTSVEIYESYLDDFPAVSICNLNPFDTTDPRTQVYLAQILNMSNLSLEINPSSQSPAIYEVRRAFKLLNTNFLDDLRARNFRTDFKIVNNFDDLVLSCYFNGQKCDSTDFQSFFSFGYGQCFTFNKKINDSTSLKKTSKTGPESGLSLELFTGFPGGQQDFLNEKRGILLVAHNNSANPALRLEGIKLPVGTSAEIGIKRTFYKKLSEPFSKCVINASEFRENDSESYKQTVLSGSYTKKKCFENCLQFKFIIPKCNCSDPQISTTNTIGFCKTSKQIVCVEEVRKQFDSEDLSLTCDKECPVSCDTMQYSYQKSYSDYPTQYYYEIIKKQDNLKNRFENSTFDSFKQSTLMVNVFYEELSLTFIKETRLINLQDLVASIGGLLGLFLGCSVLTLMEPIAFVIELVCELFMLKNQTNSFQTKVQPF</sequence>
<keyword evidence="6" id="KW-0915">Sodium</keyword>